<dbReference type="EC" id="2.7.1.49" evidence="7"/>
<accession>A0ABZ0LR81</accession>
<evidence type="ECO:0000259" key="6">
    <source>
        <dbReference type="Pfam" id="PF08543"/>
    </source>
</evidence>
<proteinExistence type="predicted"/>
<keyword evidence="7" id="KW-0808">Transferase</keyword>
<dbReference type="Gene3D" id="3.40.1190.20">
    <property type="match status" value="1"/>
</dbReference>
<dbReference type="GO" id="GO:0008902">
    <property type="term" value="F:hydroxymethylpyrimidine kinase activity"/>
    <property type="evidence" value="ECO:0007669"/>
    <property type="project" value="UniProtKB-EC"/>
</dbReference>
<dbReference type="EC" id="2.7.4.7" evidence="7"/>
<sequence>MNALPSQPAQAAQPSRPPLVLTVAGSDSGGGAGIQADLKTMLALGVHGMSVITAITAQNSLGVQGAWELPEEAVRAQYRAVVDDIGVQAVKTGMLASAALVETVAELLTGTPGVPVVVDPVGVSKHGDPLLAASALDSVRTKLLPLATVATPNLDEVTQLTGVVVEDEAGMRRAAEAVLEYGPRWALIKGGHLPGAFAEVVDLLTDGTEEHWLYAPRYDNRHTHGTGCTLASAVASGLAKGLPVVEAVREAKAYVTGAIADGFALGAGIGPVDHGWRFRG</sequence>
<dbReference type="InterPro" id="IPR029056">
    <property type="entry name" value="Ribokinase-like"/>
</dbReference>
<dbReference type="CDD" id="cd01169">
    <property type="entry name" value="HMPP_kinase"/>
    <property type="match status" value="1"/>
</dbReference>
<name>A0ABZ0LR81_9ACTN</name>
<evidence type="ECO:0000313" key="7">
    <source>
        <dbReference type="EMBL" id="WOX21862.1"/>
    </source>
</evidence>
<dbReference type="SUPFAM" id="SSF53613">
    <property type="entry name" value="Ribokinase-like"/>
    <property type="match status" value="1"/>
</dbReference>
<dbReference type="RefSeq" id="WP_318102880.1">
    <property type="nucleotide sequence ID" value="NZ_CP137573.1"/>
</dbReference>
<keyword evidence="8" id="KW-1185">Reference proteome</keyword>
<evidence type="ECO:0000256" key="4">
    <source>
        <dbReference type="ARBA" id="ARBA00004769"/>
    </source>
</evidence>
<gene>
    <name evidence="7" type="primary">thiD</name>
    <name evidence="7" type="ORF">R2D22_10815</name>
</gene>
<evidence type="ECO:0000313" key="8">
    <source>
        <dbReference type="Proteomes" id="UP001301731"/>
    </source>
</evidence>
<comment type="function">
    <text evidence="3">Catalyzes the phosphorylation of hydroxymethylpyrimidine phosphate (HMP-P) to HMP-PP, and of HMP to HMP-P.</text>
</comment>
<keyword evidence="7" id="KW-0418">Kinase</keyword>
<protein>
    <submittedName>
        <fullName evidence="7">Bifunctional hydroxymethylpyrimidine kinase/phosphomethylpyrimidine kinase</fullName>
        <ecNumber evidence="7">2.7.1.49</ecNumber>
        <ecNumber evidence="7">2.7.4.7</ecNumber>
    </submittedName>
</protein>
<evidence type="ECO:0000256" key="1">
    <source>
        <dbReference type="ARBA" id="ARBA00000151"/>
    </source>
</evidence>
<evidence type="ECO:0000256" key="3">
    <source>
        <dbReference type="ARBA" id="ARBA00003848"/>
    </source>
</evidence>
<reference evidence="7 8" key="1">
    <citation type="submission" date="2023-10" db="EMBL/GenBank/DDBJ databases">
        <title>The genome sequence of Streptomyces sp. HUAS YS2.</title>
        <authorList>
            <person name="Mo P."/>
        </authorList>
    </citation>
    <scope>NUCLEOTIDE SEQUENCE [LARGE SCALE GENOMIC DNA]</scope>
    <source>
        <strain evidence="7 8">HUAS YS2</strain>
    </source>
</reference>
<evidence type="ECO:0000256" key="2">
    <source>
        <dbReference type="ARBA" id="ARBA00000565"/>
    </source>
</evidence>
<dbReference type="PANTHER" id="PTHR20858">
    <property type="entry name" value="PHOSPHOMETHYLPYRIMIDINE KINASE"/>
    <property type="match status" value="1"/>
</dbReference>
<dbReference type="EMBL" id="CP137573">
    <property type="protein sequence ID" value="WOX21862.1"/>
    <property type="molecule type" value="Genomic_DNA"/>
</dbReference>
<dbReference type="NCBIfam" id="TIGR00097">
    <property type="entry name" value="HMP-P_kinase"/>
    <property type="match status" value="1"/>
</dbReference>
<dbReference type="InterPro" id="IPR013749">
    <property type="entry name" value="PM/HMP-P_kinase-1"/>
</dbReference>
<dbReference type="PANTHER" id="PTHR20858:SF17">
    <property type="entry name" value="HYDROXYMETHYLPYRIMIDINE_PHOSPHOMETHYLPYRIMIDINE KINASE THI20-RELATED"/>
    <property type="match status" value="1"/>
</dbReference>
<feature type="domain" description="Pyridoxamine kinase/Phosphomethylpyrimidine kinase" evidence="6">
    <location>
        <begin position="27"/>
        <end position="273"/>
    </location>
</feature>
<comment type="catalytic activity">
    <reaction evidence="1">
        <text>4-amino-5-hydroxymethyl-2-methylpyrimidine + ATP = 4-amino-2-methyl-5-(phosphooxymethyl)pyrimidine + ADP + H(+)</text>
        <dbReference type="Rhea" id="RHEA:23096"/>
        <dbReference type="ChEBI" id="CHEBI:15378"/>
        <dbReference type="ChEBI" id="CHEBI:16892"/>
        <dbReference type="ChEBI" id="CHEBI:30616"/>
        <dbReference type="ChEBI" id="CHEBI:58354"/>
        <dbReference type="ChEBI" id="CHEBI:456216"/>
        <dbReference type="EC" id="2.7.1.49"/>
    </reaction>
</comment>
<organism evidence="7 8">
    <name type="scientific">Streptomyces solicathayae</name>
    <dbReference type="NCBI Taxonomy" id="3081768"/>
    <lineage>
        <taxon>Bacteria</taxon>
        <taxon>Bacillati</taxon>
        <taxon>Actinomycetota</taxon>
        <taxon>Actinomycetes</taxon>
        <taxon>Kitasatosporales</taxon>
        <taxon>Streptomycetaceae</taxon>
        <taxon>Streptomyces</taxon>
    </lineage>
</organism>
<dbReference type="Pfam" id="PF08543">
    <property type="entry name" value="Phos_pyr_kin"/>
    <property type="match status" value="1"/>
</dbReference>
<dbReference type="Proteomes" id="UP001301731">
    <property type="component" value="Chromosome"/>
</dbReference>
<comment type="catalytic activity">
    <reaction evidence="2">
        <text>4-amino-2-methyl-5-(phosphooxymethyl)pyrimidine + ATP = 4-amino-2-methyl-5-(diphosphooxymethyl)pyrimidine + ADP</text>
        <dbReference type="Rhea" id="RHEA:19893"/>
        <dbReference type="ChEBI" id="CHEBI:30616"/>
        <dbReference type="ChEBI" id="CHEBI:57841"/>
        <dbReference type="ChEBI" id="CHEBI:58354"/>
        <dbReference type="ChEBI" id="CHEBI:456216"/>
        <dbReference type="EC" id="2.7.4.7"/>
    </reaction>
</comment>
<comment type="pathway">
    <text evidence="4">Cofactor biosynthesis; thiamine diphosphate biosynthesis; 4-amino-2-methyl-5-diphosphomethylpyrimidine from 5-amino-1-(5-phospho-D-ribosyl)imidazole: step 3/3.</text>
</comment>
<evidence type="ECO:0000256" key="5">
    <source>
        <dbReference type="ARBA" id="ARBA00022977"/>
    </source>
</evidence>
<dbReference type="InterPro" id="IPR004399">
    <property type="entry name" value="HMP/HMP-P_kinase_dom"/>
</dbReference>
<keyword evidence="5" id="KW-0784">Thiamine biosynthesis</keyword>
<dbReference type="GO" id="GO:0008972">
    <property type="term" value="F:phosphomethylpyrimidine kinase activity"/>
    <property type="evidence" value="ECO:0007669"/>
    <property type="project" value="UniProtKB-EC"/>
</dbReference>